<protein>
    <submittedName>
        <fullName evidence="5">Protocatechuate 3,4-dioxygenase subunit alpha</fullName>
    </submittedName>
</protein>
<evidence type="ECO:0000313" key="5">
    <source>
        <dbReference type="EMBL" id="MDN3568640.1"/>
    </source>
</evidence>
<comment type="caution">
    <text evidence="5">The sequence shown here is derived from an EMBL/GenBank/DDBJ whole genome shotgun (WGS) entry which is preliminary data.</text>
</comment>
<evidence type="ECO:0000256" key="1">
    <source>
        <dbReference type="ARBA" id="ARBA00007825"/>
    </source>
</evidence>
<keyword evidence="2" id="KW-0223">Dioxygenase</keyword>
<accession>A0ABT8AG76</accession>
<proteinExistence type="inferred from homology"/>
<gene>
    <name evidence="5" type="ORF">QWZ14_30060</name>
</gene>
<evidence type="ECO:0000256" key="2">
    <source>
        <dbReference type="ARBA" id="ARBA00022964"/>
    </source>
</evidence>
<dbReference type="Pfam" id="PF00775">
    <property type="entry name" value="Dioxygenase_C"/>
    <property type="match status" value="1"/>
</dbReference>
<organism evidence="5 6">
    <name type="scientific">Paeniroseomonas aquatica</name>
    <dbReference type="NCBI Taxonomy" id="373043"/>
    <lineage>
        <taxon>Bacteria</taxon>
        <taxon>Pseudomonadati</taxon>
        <taxon>Pseudomonadota</taxon>
        <taxon>Alphaproteobacteria</taxon>
        <taxon>Acetobacterales</taxon>
        <taxon>Acetobacteraceae</taxon>
        <taxon>Paeniroseomonas</taxon>
    </lineage>
</organism>
<keyword evidence="6" id="KW-1185">Reference proteome</keyword>
<evidence type="ECO:0000313" key="6">
    <source>
        <dbReference type="Proteomes" id="UP001529369"/>
    </source>
</evidence>
<dbReference type="InterPro" id="IPR050770">
    <property type="entry name" value="Intradiol_RC_Dioxygenase"/>
</dbReference>
<dbReference type="Proteomes" id="UP001529369">
    <property type="component" value="Unassembled WGS sequence"/>
</dbReference>
<dbReference type="EMBL" id="JAUFPN010000298">
    <property type="protein sequence ID" value="MDN3568640.1"/>
    <property type="molecule type" value="Genomic_DNA"/>
</dbReference>
<comment type="similarity">
    <text evidence="1">Belongs to the intradiol ring-cleavage dioxygenase family.</text>
</comment>
<dbReference type="SUPFAM" id="SSF49482">
    <property type="entry name" value="Aromatic compound dioxygenase"/>
    <property type="match status" value="1"/>
</dbReference>
<dbReference type="InterPro" id="IPR015889">
    <property type="entry name" value="Intradiol_dOase_core"/>
</dbReference>
<keyword evidence="3" id="KW-0560">Oxidoreductase</keyword>
<sequence>MSDPVPFRPFAAGTRLRHPLRVPRPLPTTVTEATGPRFAPQLFPGIGDLTRMAAGAPLGERIIVTGRVTGGAGEAVADAAVEIWQASPAADARFPGYGRSATDGEGRFRFVTLRPGPVPGHGDRTQAPRLAVVLLARGLMTALHTRLCFEGEALNRTDPLLASIADPAERATLIAQPAGAGAGAWSLEPGHPRLQGPGETVFLAV</sequence>
<name>A0ABT8AG76_9PROT</name>
<evidence type="ECO:0000259" key="4">
    <source>
        <dbReference type="Pfam" id="PF00775"/>
    </source>
</evidence>
<evidence type="ECO:0000256" key="3">
    <source>
        <dbReference type="ARBA" id="ARBA00023002"/>
    </source>
</evidence>
<reference evidence="6" key="1">
    <citation type="journal article" date="2019" name="Int. J. Syst. Evol. Microbiol.">
        <title>The Global Catalogue of Microorganisms (GCM) 10K type strain sequencing project: providing services to taxonomists for standard genome sequencing and annotation.</title>
        <authorList>
            <consortium name="The Broad Institute Genomics Platform"/>
            <consortium name="The Broad Institute Genome Sequencing Center for Infectious Disease"/>
            <person name="Wu L."/>
            <person name="Ma J."/>
        </authorList>
    </citation>
    <scope>NUCLEOTIDE SEQUENCE [LARGE SCALE GENOMIC DNA]</scope>
    <source>
        <strain evidence="6">CECT 7131</strain>
    </source>
</reference>
<dbReference type="PANTHER" id="PTHR33711">
    <property type="entry name" value="DIOXYGENASE, PUTATIVE (AFU_ORTHOLOGUE AFUA_2G02910)-RELATED"/>
    <property type="match status" value="1"/>
</dbReference>
<feature type="domain" description="Intradiol ring-cleavage dioxygenases" evidence="4">
    <location>
        <begin position="34"/>
        <end position="163"/>
    </location>
</feature>
<dbReference type="RefSeq" id="WP_290320745.1">
    <property type="nucleotide sequence ID" value="NZ_JAUFPN010000298.1"/>
</dbReference>
<dbReference type="Gene3D" id="2.60.130.10">
    <property type="entry name" value="Aromatic compound dioxygenase"/>
    <property type="match status" value="1"/>
</dbReference>
<dbReference type="PANTHER" id="PTHR33711:SF9">
    <property type="entry name" value="PROTOCATECHUATE 3,4-DIOXYGENASE ALPHA CHAIN"/>
    <property type="match status" value="1"/>
</dbReference>
<dbReference type="InterPro" id="IPR000627">
    <property type="entry name" value="Intradiol_dOase_C"/>
</dbReference>